<accession>A0A9N9Q558</accession>
<organism evidence="2 3">
    <name type="scientific">Hymenoscyphus albidus</name>
    <dbReference type="NCBI Taxonomy" id="595503"/>
    <lineage>
        <taxon>Eukaryota</taxon>
        <taxon>Fungi</taxon>
        <taxon>Dikarya</taxon>
        <taxon>Ascomycota</taxon>
        <taxon>Pezizomycotina</taxon>
        <taxon>Leotiomycetes</taxon>
        <taxon>Helotiales</taxon>
        <taxon>Helotiaceae</taxon>
        <taxon>Hymenoscyphus</taxon>
    </lineage>
</organism>
<comment type="caution">
    <text evidence="2">The sequence shown here is derived from an EMBL/GenBank/DDBJ whole genome shotgun (WGS) entry which is preliminary data.</text>
</comment>
<dbReference type="AlphaFoldDB" id="A0A9N9Q558"/>
<name>A0A9N9Q558_9HELO</name>
<evidence type="ECO:0000313" key="3">
    <source>
        <dbReference type="Proteomes" id="UP000701801"/>
    </source>
</evidence>
<dbReference type="Proteomes" id="UP000701801">
    <property type="component" value="Unassembled WGS sequence"/>
</dbReference>
<dbReference type="PANTHER" id="PTHR33112">
    <property type="entry name" value="DOMAIN PROTEIN, PUTATIVE-RELATED"/>
    <property type="match status" value="1"/>
</dbReference>
<dbReference type="EMBL" id="CAJVRM010000087">
    <property type="protein sequence ID" value="CAG8974011.1"/>
    <property type="molecule type" value="Genomic_DNA"/>
</dbReference>
<sequence>MAELAQDPSSNESWKFVAPLDGGAYVLGPQTPLSDISAGPGSICAVCVKVFQGYRDFLAFTEKNPIEHLVAACAKMIIKFSEIIKQATHLTVAIYSKYIGISAEPPFGPHFSFSIYSTETETSTMKRLVEIQEEKSNGSIRGSTLSQSRSWLSQCLQHHENCASSHTSLLLPKRLPTRLLKIKKEEDVYSVCVVETSSLSPKTDYVTLSHRWGTSRHITLTSTTYTGFLRDLPWRELPKTFVDAIELIVLLQFNYIWIDSLCIIQDSNHDWVKEASMMAQVYSFCILNISADAAIDDDGGLFQQHYENFCVTGFKSNGKHRNFVWHSDGMWEENIEAECIGVKASELGLRG</sequence>
<dbReference type="InterPro" id="IPR010730">
    <property type="entry name" value="HET"/>
</dbReference>
<gene>
    <name evidence="2" type="ORF">HYALB_00008560</name>
</gene>
<keyword evidence="3" id="KW-1185">Reference proteome</keyword>
<evidence type="ECO:0000313" key="2">
    <source>
        <dbReference type="EMBL" id="CAG8974011.1"/>
    </source>
</evidence>
<reference evidence="2" key="1">
    <citation type="submission" date="2021-07" db="EMBL/GenBank/DDBJ databases">
        <authorList>
            <person name="Durling M."/>
        </authorList>
    </citation>
    <scope>NUCLEOTIDE SEQUENCE</scope>
</reference>
<dbReference type="OrthoDB" id="5125733at2759"/>
<protein>
    <recommendedName>
        <fullName evidence="1">Heterokaryon incompatibility domain-containing protein</fullName>
    </recommendedName>
</protein>
<proteinExistence type="predicted"/>
<evidence type="ECO:0000259" key="1">
    <source>
        <dbReference type="Pfam" id="PF06985"/>
    </source>
</evidence>
<dbReference type="PANTHER" id="PTHR33112:SF9">
    <property type="entry name" value="HETEROKARYON INCOMPATIBILITY DOMAIN-CONTAINING PROTEIN"/>
    <property type="match status" value="1"/>
</dbReference>
<dbReference type="Pfam" id="PF06985">
    <property type="entry name" value="HET"/>
    <property type="match status" value="1"/>
</dbReference>
<feature type="domain" description="Heterokaryon incompatibility" evidence="1">
    <location>
        <begin position="205"/>
        <end position="305"/>
    </location>
</feature>